<keyword evidence="1" id="KW-0614">Plasmid</keyword>
<evidence type="ECO:0000313" key="2">
    <source>
        <dbReference type="Proteomes" id="UP000006552"/>
    </source>
</evidence>
<dbReference type="KEGG" id="eba:p1B220"/>
<gene>
    <name evidence="1" type="ORF">p1B220</name>
</gene>
<dbReference type="OrthoDB" id="9182787at2"/>
<name>Q5NX00_AROAE</name>
<dbReference type="Proteomes" id="UP000006552">
    <property type="component" value="Plasmid 1"/>
</dbReference>
<dbReference type="RefSeq" id="WP_011254765.1">
    <property type="nucleotide sequence ID" value="NC_006823.1"/>
</dbReference>
<evidence type="ECO:0000313" key="1">
    <source>
        <dbReference type="EMBL" id="CAI10414.1"/>
    </source>
</evidence>
<reference evidence="1 2" key="1">
    <citation type="journal article" date="2005" name="Arch. Microbiol.">
        <title>The genome sequence of an anaerobic aromatic-degrading denitrifying bacterium, strain EbN1.</title>
        <authorList>
            <person name="Rabus R."/>
            <person name="Kube M."/>
            <person name="Heider J."/>
            <person name="Beck A."/>
            <person name="Heitmann K."/>
            <person name="Widdel F."/>
            <person name="Reinhardt R."/>
        </authorList>
    </citation>
    <scope>NUCLEOTIDE SEQUENCE [LARGE SCALE GENOMIC DNA]</scope>
    <source>
        <strain evidence="1 2">EbN1</strain>
        <plasmid evidence="2">Plasmid pAzo1</plasmid>
    </source>
</reference>
<accession>Q5NX00</accession>
<dbReference type="HOGENOM" id="CLU_2766882_0_0_4"/>
<sequence length="69" mass="7662">MAIADETHMLDDGTDAEPEYRLLTPGDLIQAGDEFLQADAVTWLEGAPISVGMRYMRVMLPGRRRVPSN</sequence>
<dbReference type="EMBL" id="CR555307">
    <property type="protein sequence ID" value="CAI10414.1"/>
    <property type="molecule type" value="Genomic_DNA"/>
</dbReference>
<dbReference type="AlphaFoldDB" id="Q5NX00"/>
<organism evidence="1 2">
    <name type="scientific">Aromatoleum aromaticum (strain DSM 19018 / LMG 30748 / EbN1)</name>
    <name type="common">Azoarcus sp. (strain EbN1)</name>
    <dbReference type="NCBI Taxonomy" id="76114"/>
    <lineage>
        <taxon>Bacteria</taxon>
        <taxon>Pseudomonadati</taxon>
        <taxon>Pseudomonadota</taxon>
        <taxon>Betaproteobacteria</taxon>
        <taxon>Rhodocyclales</taxon>
        <taxon>Rhodocyclaceae</taxon>
        <taxon>Aromatoleum</taxon>
    </lineage>
</organism>
<geneLocation type="plasmid" evidence="2">
    <name>pAzo1</name>
</geneLocation>
<keyword evidence="2" id="KW-1185">Reference proteome</keyword>
<protein>
    <submittedName>
        <fullName evidence="1">Uncharacterized protein</fullName>
    </submittedName>
</protein>
<proteinExistence type="predicted"/>